<dbReference type="OrthoDB" id="234964at2"/>
<dbReference type="Proteomes" id="UP000315003">
    <property type="component" value="Chromosome"/>
</dbReference>
<name>A0A517ST53_9BACT</name>
<protein>
    <submittedName>
        <fullName evidence="1">Outer membrane efflux protein</fullName>
    </submittedName>
</protein>
<evidence type="ECO:0000313" key="1">
    <source>
        <dbReference type="EMBL" id="QDT59306.1"/>
    </source>
</evidence>
<organism evidence="1 2">
    <name type="scientific">Stieleria bergensis</name>
    <dbReference type="NCBI Taxonomy" id="2528025"/>
    <lineage>
        <taxon>Bacteria</taxon>
        <taxon>Pseudomonadati</taxon>
        <taxon>Planctomycetota</taxon>
        <taxon>Planctomycetia</taxon>
        <taxon>Pirellulales</taxon>
        <taxon>Pirellulaceae</taxon>
        <taxon>Stieleria</taxon>
    </lineage>
</organism>
<dbReference type="Gene3D" id="1.20.1600.10">
    <property type="entry name" value="Outer membrane efflux proteins (OEP)"/>
    <property type="match status" value="1"/>
</dbReference>
<proteinExistence type="predicted"/>
<sequence>MSRKILKGTIAGTVLSLSIWGSPASISFAQETEVKSETTASGNLRKHAELRSMLQSVDAFAQQILPRLVAEARTREWESNLILGIFEHRVKHSISSHSRSDEYAIVSKAVDEFSRQLRADVERIPTESARRVALVAPDGLLLNSVKDTLVDQIIGRMSELDGKSSNSESDRPKDALGWARVKVSIAKDTKSEEKSSYSALDWRQPVSFGSANGKGRGALSVASEERPVDKPGAIGLASHAFGDEAAGPKLRPAATISDDRDSSTFQLLKPLTNDGQLGEVQSSLAKGILDVTQPVVAGENSSSAGNVSASVAGMTTATSTLSTAEALPTPVGTPEVVHHIASPAPVVIEHGTVSPFVQQYTQPHTCGPQCSHNTRFQTRSRLCDNIFHPPECYPVIDGNSLLGEYQARASTYPDDSETTVFVEQKRLPSDYRAWWHDAVTQSFQGEGAASIPVDVESLVLFSMQFAPQIAALQVDPAIHETRIVQEDAEFDWIAFVEGTYDHLDEPWIYNNALVIGGVPGIVYNPDRLKSDEFNVQGGMRKMSRKGGEVELYQEFDSLSNNQPFLDPNPANTARFEINVKKPLLRGNGLAVNQSRVVIARLNRDIGENDTVVSIEDHICDVHEAYWILYRERASLLQKLKALEKGGDIMKVIQARQDVDATQGQLMRTRSVVAKRQSEIPRLRAAVRNSQAQLRLLVNSPDLKNNLSAELLPFDLPNNDPLSVSMQGSFQTALTKRQDIAAAIKQIHRTSIQLEVSKNDLLPRFDLDLYMYTAGIQRVRSSFADQFSNGPGVGAGLVYELPVGNRKARAAKEQKELLLTKAFKEFEVVVETGLVETEQAVNDVNSAYVEMLACYNSMIQATRETEYAETRWRNVASDGASLQFLDALFDSQDRMAEEESNFVASQVRYELAIIELKRALGILLCEPSKNAHGIPAK</sequence>
<gene>
    <name evidence="1" type="ORF">SV7mr_18130</name>
</gene>
<reference evidence="1 2" key="1">
    <citation type="submission" date="2019-02" db="EMBL/GenBank/DDBJ databases">
        <title>Deep-cultivation of Planctomycetes and their phenomic and genomic characterization uncovers novel biology.</title>
        <authorList>
            <person name="Wiegand S."/>
            <person name="Jogler M."/>
            <person name="Boedeker C."/>
            <person name="Pinto D."/>
            <person name="Vollmers J."/>
            <person name="Rivas-Marin E."/>
            <person name="Kohn T."/>
            <person name="Peeters S.H."/>
            <person name="Heuer A."/>
            <person name="Rast P."/>
            <person name="Oberbeckmann S."/>
            <person name="Bunk B."/>
            <person name="Jeske O."/>
            <person name="Meyerdierks A."/>
            <person name="Storesund J.E."/>
            <person name="Kallscheuer N."/>
            <person name="Luecker S."/>
            <person name="Lage O.M."/>
            <person name="Pohl T."/>
            <person name="Merkel B.J."/>
            <person name="Hornburger P."/>
            <person name="Mueller R.-W."/>
            <person name="Bruemmer F."/>
            <person name="Labrenz M."/>
            <person name="Spormann A.M."/>
            <person name="Op den Camp H."/>
            <person name="Overmann J."/>
            <person name="Amann R."/>
            <person name="Jetten M.S.M."/>
            <person name="Mascher T."/>
            <person name="Medema M.H."/>
            <person name="Devos D.P."/>
            <person name="Kaster A.-K."/>
            <person name="Ovreas L."/>
            <person name="Rohde M."/>
            <person name="Galperin M.Y."/>
            <person name="Jogler C."/>
        </authorList>
    </citation>
    <scope>NUCLEOTIDE SEQUENCE [LARGE SCALE GENOMIC DNA]</scope>
    <source>
        <strain evidence="1 2">SV_7m_r</strain>
    </source>
</reference>
<dbReference type="GO" id="GO:0015562">
    <property type="term" value="F:efflux transmembrane transporter activity"/>
    <property type="evidence" value="ECO:0007669"/>
    <property type="project" value="InterPro"/>
</dbReference>
<accession>A0A517ST53</accession>
<keyword evidence="2" id="KW-1185">Reference proteome</keyword>
<evidence type="ECO:0000313" key="2">
    <source>
        <dbReference type="Proteomes" id="UP000315003"/>
    </source>
</evidence>
<dbReference type="EMBL" id="CP036272">
    <property type="protein sequence ID" value="QDT59306.1"/>
    <property type="molecule type" value="Genomic_DNA"/>
</dbReference>
<dbReference type="PANTHER" id="PTHR30203">
    <property type="entry name" value="OUTER MEMBRANE CATION EFFLUX PROTEIN"/>
    <property type="match status" value="1"/>
</dbReference>
<dbReference type="PANTHER" id="PTHR30203:SF33">
    <property type="entry name" value="BLR4455 PROTEIN"/>
    <property type="match status" value="1"/>
</dbReference>
<dbReference type="InterPro" id="IPR010131">
    <property type="entry name" value="MdtP/NodT-like"/>
</dbReference>
<dbReference type="SUPFAM" id="SSF56954">
    <property type="entry name" value="Outer membrane efflux proteins (OEP)"/>
    <property type="match status" value="1"/>
</dbReference>
<dbReference type="AlphaFoldDB" id="A0A517ST53"/>